<evidence type="ECO:0000256" key="7">
    <source>
        <dbReference type="ARBA" id="ARBA00022800"/>
    </source>
</evidence>
<dbReference type="InterPro" id="IPR002646">
    <property type="entry name" value="PolA_pol_head_dom"/>
</dbReference>
<feature type="binding site" evidence="11">
    <location>
        <position position="27"/>
    </location>
    <ligand>
        <name>ATP</name>
        <dbReference type="ChEBI" id="CHEBI:30616"/>
    </ligand>
</feature>
<feature type="binding site" evidence="11">
    <location>
        <position position="30"/>
    </location>
    <ligand>
        <name>ATP</name>
        <dbReference type="ChEBI" id="CHEBI:30616"/>
    </ligand>
</feature>
<keyword evidence="5 11" id="KW-0479">Metal-binding</keyword>
<evidence type="ECO:0000313" key="16">
    <source>
        <dbReference type="Proteomes" id="UP000189761"/>
    </source>
</evidence>
<proteinExistence type="inferred from homology"/>
<dbReference type="PANTHER" id="PTHR46173:SF1">
    <property type="entry name" value="CCA TRNA NUCLEOTIDYLTRANSFERASE 1, MITOCHONDRIAL"/>
    <property type="match status" value="1"/>
</dbReference>
<keyword evidence="9 11" id="KW-0460">Magnesium</keyword>
<comment type="caution">
    <text evidence="15">The sequence shown here is derived from an EMBL/GenBank/DDBJ whole genome shotgun (WGS) entry which is preliminary data.</text>
</comment>
<evidence type="ECO:0000256" key="11">
    <source>
        <dbReference type="HAMAP-Rule" id="MF_01263"/>
    </source>
</evidence>
<dbReference type="EC" id="2.7.7.72" evidence="11"/>
<dbReference type="RefSeq" id="WP_078110638.1">
    <property type="nucleotide sequence ID" value="NZ_CP065424.1"/>
</dbReference>
<dbReference type="GO" id="GO:0000287">
    <property type="term" value="F:magnesium ion binding"/>
    <property type="evidence" value="ECO:0007669"/>
    <property type="project" value="UniProtKB-UniRule"/>
</dbReference>
<dbReference type="Gene3D" id="1.10.110.30">
    <property type="match status" value="1"/>
</dbReference>
<dbReference type="SUPFAM" id="SSF81891">
    <property type="entry name" value="Poly A polymerase C-terminal region-like"/>
    <property type="match status" value="1"/>
</dbReference>
<feature type="binding site" evidence="11">
    <location>
        <position position="154"/>
    </location>
    <ligand>
        <name>CTP</name>
        <dbReference type="ChEBI" id="CHEBI:37563"/>
    </ligand>
</feature>
<evidence type="ECO:0000313" key="15">
    <source>
        <dbReference type="EMBL" id="OOP67474.1"/>
    </source>
</evidence>
<organism evidence="15 16">
    <name type="scientific">Heyndrickxia oleronia</name>
    <dbReference type="NCBI Taxonomy" id="38875"/>
    <lineage>
        <taxon>Bacteria</taxon>
        <taxon>Bacillati</taxon>
        <taxon>Bacillota</taxon>
        <taxon>Bacilli</taxon>
        <taxon>Bacillales</taxon>
        <taxon>Bacillaceae</taxon>
        <taxon>Heyndrickxia</taxon>
    </lineage>
</organism>
<comment type="catalytic activity">
    <reaction evidence="11">
        <text>a tRNA with a 3' CCA end + 2 CTP + ATP = a tRNA with a 3' CCACCA end + 3 diphosphate</text>
        <dbReference type="Rhea" id="RHEA:76235"/>
        <dbReference type="Rhea" id="RHEA-COMP:10468"/>
        <dbReference type="Rhea" id="RHEA-COMP:18655"/>
        <dbReference type="ChEBI" id="CHEBI:30616"/>
        <dbReference type="ChEBI" id="CHEBI:33019"/>
        <dbReference type="ChEBI" id="CHEBI:37563"/>
        <dbReference type="ChEBI" id="CHEBI:83071"/>
        <dbReference type="ChEBI" id="CHEBI:195187"/>
    </reaction>
</comment>
<feature type="binding site" evidence="11">
    <location>
        <position position="160"/>
    </location>
    <ligand>
        <name>ATP</name>
        <dbReference type="ChEBI" id="CHEBI:30616"/>
    </ligand>
</feature>
<evidence type="ECO:0000256" key="1">
    <source>
        <dbReference type="ARBA" id="ARBA00001946"/>
    </source>
</evidence>
<evidence type="ECO:0000259" key="14">
    <source>
        <dbReference type="Pfam" id="PF13735"/>
    </source>
</evidence>
<dbReference type="Pfam" id="PF01743">
    <property type="entry name" value="PolyA_pol"/>
    <property type="match status" value="1"/>
</dbReference>
<evidence type="ECO:0000259" key="13">
    <source>
        <dbReference type="Pfam" id="PF12627"/>
    </source>
</evidence>
<keyword evidence="16" id="KW-1185">Reference proteome</keyword>
<evidence type="ECO:0000256" key="5">
    <source>
        <dbReference type="ARBA" id="ARBA00022723"/>
    </source>
</evidence>
<dbReference type="Pfam" id="PF12627">
    <property type="entry name" value="PolyA_pol_RNAbd"/>
    <property type="match status" value="1"/>
</dbReference>
<dbReference type="NCBIfam" id="NF009814">
    <property type="entry name" value="PRK13299.1"/>
    <property type="match status" value="1"/>
</dbReference>
<dbReference type="Gene3D" id="1.10.246.80">
    <property type="match status" value="1"/>
</dbReference>
<protein>
    <recommendedName>
        <fullName evidence="11">CCA-adding enzyme</fullName>
        <ecNumber evidence="11">2.7.7.72</ecNumber>
    </recommendedName>
    <alternativeName>
        <fullName evidence="11">CCA tRNA nucleotidyltransferase</fullName>
    </alternativeName>
    <alternativeName>
        <fullName evidence="11">tRNA CCA-pyrophosphorylase</fullName>
    </alternativeName>
    <alternativeName>
        <fullName evidence="11">tRNA adenylyl-/cytidylyl- transferase</fullName>
    </alternativeName>
    <alternativeName>
        <fullName evidence="11">tRNA nucleotidyltransferase</fullName>
    </alternativeName>
    <alternativeName>
        <fullName evidence="11">tRNA-NT</fullName>
    </alternativeName>
</protein>
<feature type="binding site" evidence="11">
    <location>
        <position position="154"/>
    </location>
    <ligand>
        <name>ATP</name>
        <dbReference type="ChEBI" id="CHEBI:30616"/>
    </ligand>
</feature>
<feature type="binding site" evidence="11">
    <location>
        <position position="27"/>
    </location>
    <ligand>
        <name>CTP</name>
        <dbReference type="ChEBI" id="CHEBI:37563"/>
    </ligand>
</feature>
<feature type="binding site" evidence="11">
    <location>
        <position position="157"/>
    </location>
    <ligand>
        <name>CTP</name>
        <dbReference type="ChEBI" id="CHEBI:37563"/>
    </ligand>
</feature>
<feature type="binding site" evidence="11">
    <location>
        <position position="163"/>
    </location>
    <ligand>
        <name>ATP</name>
        <dbReference type="ChEBI" id="CHEBI:30616"/>
    </ligand>
</feature>
<dbReference type="InterPro" id="IPR032810">
    <property type="entry name" value="CCA-adding_enz_C"/>
</dbReference>
<keyword evidence="3 11" id="KW-0819">tRNA processing</keyword>
<dbReference type="GO" id="GO:0042245">
    <property type="term" value="P:RNA repair"/>
    <property type="evidence" value="ECO:0007669"/>
    <property type="project" value="UniProtKB-KW"/>
</dbReference>
<keyword evidence="4 11" id="KW-0548">Nucleotidyltransferase</keyword>
<feature type="binding site" evidence="11">
    <location>
        <position position="157"/>
    </location>
    <ligand>
        <name>ATP</name>
        <dbReference type="ChEBI" id="CHEBI:30616"/>
    </ligand>
</feature>
<feature type="binding site" evidence="11">
    <location>
        <position position="40"/>
    </location>
    <ligand>
        <name>Mg(2+)</name>
        <dbReference type="ChEBI" id="CHEBI:18420"/>
    </ligand>
</feature>
<feature type="domain" description="Poly A polymerase head" evidence="12">
    <location>
        <begin position="22"/>
        <end position="141"/>
    </location>
</feature>
<feature type="binding site" evidence="11">
    <location>
        <position position="160"/>
    </location>
    <ligand>
        <name>CTP</name>
        <dbReference type="ChEBI" id="CHEBI:37563"/>
    </ligand>
</feature>
<keyword evidence="6 11" id="KW-0547">Nucleotide-binding</keyword>
<feature type="domain" description="CCA-adding enzyme C-terminal" evidence="14">
    <location>
        <begin position="246"/>
        <end position="387"/>
    </location>
</feature>
<dbReference type="HAMAP" id="MF_01263">
    <property type="entry name" value="CCA_bact_type3"/>
    <property type="match status" value="1"/>
</dbReference>
<feature type="binding site" evidence="11">
    <location>
        <position position="111"/>
    </location>
    <ligand>
        <name>ATP</name>
        <dbReference type="ChEBI" id="CHEBI:30616"/>
    </ligand>
</feature>
<dbReference type="EMBL" id="MTLA01000192">
    <property type="protein sequence ID" value="OOP67474.1"/>
    <property type="molecule type" value="Genomic_DNA"/>
</dbReference>
<dbReference type="GO" id="GO:0001680">
    <property type="term" value="P:tRNA 3'-terminal CCA addition"/>
    <property type="evidence" value="ECO:0007669"/>
    <property type="project" value="UniProtKB-UniRule"/>
</dbReference>
<dbReference type="InterPro" id="IPR032828">
    <property type="entry name" value="PolyA_RNA-bd"/>
</dbReference>
<comment type="function">
    <text evidence="11">Catalyzes the addition and repair of the essential 3'-terminal CCA sequence in tRNAs without using a nucleic acid template. Adds these three nucleotides in the order of C, C, and A to the tRNA nucleotide-73, using CTP and ATP as substrates and producing inorganic pyrophosphate. tRNA 3'-terminal CCA addition is required both for tRNA processing and repair. Also involved in tRNA surveillance by mediating tandem CCA addition to generate a CCACCA at the 3' terminus of unstable tRNAs. While stable tRNAs receive only 3'-terminal CCA, unstable tRNAs are marked with CCACCA and rapidly degraded.</text>
</comment>
<name>A0A8E2LES5_9BACI</name>
<dbReference type="Pfam" id="PF13735">
    <property type="entry name" value="tRNA_NucTran2_2"/>
    <property type="match status" value="1"/>
</dbReference>
<comment type="catalytic activity">
    <reaction evidence="11">
        <text>a tRNA precursor + 2 CTP + ATP = a tRNA with a 3' CCA end + 3 diphosphate</text>
        <dbReference type="Rhea" id="RHEA:14433"/>
        <dbReference type="Rhea" id="RHEA-COMP:10465"/>
        <dbReference type="Rhea" id="RHEA-COMP:10468"/>
        <dbReference type="ChEBI" id="CHEBI:30616"/>
        <dbReference type="ChEBI" id="CHEBI:33019"/>
        <dbReference type="ChEBI" id="CHEBI:37563"/>
        <dbReference type="ChEBI" id="CHEBI:74896"/>
        <dbReference type="ChEBI" id="CHEBI:83071"/>
        <dbReference type="EC" id="2.7.7.72"/>
    </reaction>
</comment>
<dbReference type="AlphaFoldDB" id="A0A8E2LES5"/>
<comment type="subunit">
    <text evidence="11">Homodimer.</text>
</comment>
<dbReference type="PANTHER" id="PTHR46173">
    <property type="entry name" value="CCA TRNA NUCLEOTIDYLTRANSFERASE 1, MITOCHONDRIAL"/>
    <property type="match status" value="1"/>
</dbReference>
<keyword evidence="7 11" id="KW-0692">RNA repair</keyword>
<gene>
    <name evidence="11" type="primary">cca</name>
    <name evidence="15" type="ORF">BWZ43_15635</name>
</gene>
<dbReference type="InterPro" id="IPR023068">
    <property type="entry name" value="CCA-adding_enz_firmicutes"/>
</dbReference>
<dbReference type="Gene3D" id="1.20.58.560">
    <property type="match status" value="1"/>
</dbReference>
<comment type="similarity">
    <text evidence="11">Belongs to the tRNA nucleotidyltransferase/poly(A) polymerase family. Bacterial CCA-adding enzyme type 3 subfamily.</text>
</comment>
<evidence type="ECO:0000256" key="4">
    <source>
        <dbReference type="ARBA" id="ARBA00022695"/>
    </source>
</evidence>
<comment type="cofactor">
    <cofactor evidence="1 11">
        <name>Mg(2+)</name>
        <dbReference type="ChEBI" id="CHEBI:18420"/>
    </cofactor>
</comment>
<comment type="miscellaneous">
    <text evidence="11">A single active site specifically recognizes both ATP and CTP and is responsible for their addition.</text>
</comment>
<keyword evidence="10 11" id="KW-0694">RNA-binding</keyword>
<keyword evidence="2 11" id="KW-0808">Transferase</keyword>
<sequence length="402" mass="46530">MNEPFLSAIPILEALESNGFEAYFVGGSVRDYLLDRKIDDVDIATSATPQEVKKIFSQTVDIGIEHGTILVLFDGIGYEVTTFRAESDYRDYRRPETVHFIRSLIKDLERRDFTMNALAMDKKGRIIDLFNGIQAINDQLIETVGDAKERFHEDALRMMRAVRFVSQLEFSLHMSTKLAISKNAYLLKHIAIERILAEFTKLIRGSNKKQALTLLFDCQIIDYLPGFKDHTDKLKQCLELDVNELSENQTWLLILALIDVNEPMNFLREWRMPTKQMKYIVKALSVLKERYQSSWTVASLFYATKEIAIDAEVVYKTMNKQSIYMIKETIENEFSIMPIKTREEIVISGEDLINWFNRPGGPWIKDLLQQIELAILNKEIANDRDEIKGWSRTCNLPFANDC</sequence>
<accession>A0A8E2LES5</accession>
<feature type="binding site" evidence="11">
    <location>
        <position position="111"/>
    </location>
    <ligand>
        <name>CTP</name>
        <dbReference type="ChEBI" id="CHEBI:37563"/>
    </ligand>
</feature>
<dbReference type="SUPFAM" id="SSF81301">
    <property type="entry name" value="Nucleotidyltransferase"/>
    <property type="match status" value="1"/>
</dbReference>
<evidence type="ECO:0000256" key="10">
    <source>
        <dbReference type="ARBA" id="ARBA00022884"/>
    </source>
</evidence>
<evidence type="ECO:0000256" key="6">
    <source>
        <dbReference type="ARBA" id="ARBA00022741"/>
    </source>
</evidence>
<dbReference type="Gene3D" id="3.30.460.10">
    <property type="entry name" value="Beta Polymerase, domain 2"/>
    <property type="match status" value="1"/>
</dbReference>
<evidence type="ECO:0000256" key="3">
    <source>
        <dbReference type="ARBA" id="ARBA00022694"/>
    </source>
</evidence>
<evidence type="ECO:0000259" key="12">
    <source>
        <dbReference type="Pfam" id="PF01743"/>
    </source>
</evidence>
<keyword evidence="8 11" id="KW-0067">ATP-binding</keyword>
<dbReference type="GO" id="GO:0004810">
    <property type="term" value="F:CCA tRNA nucleotidyltransferase activity"/>
    <property type="evidence" value="ECO:0007669"/>
    <property type="project" value="UniProtKB-UniRule"/>
</dbReference>
<feature type="binding site" evidence="11">
    <location>
        <position position="163"/>
    </location>
    <ligand>
        <name>CTP</name>
        <dbReference type="ChEBI" id="CHEBI:37563"/>
    </ligand>
</feature>
<reference evidence="15 16" key="1">
    <citation type="submission" date="2017-01" db="EMBL/GenBank/DDBJ databases">
        <title>Draft genome sequence of Bacillus oleronius.</title>
        <authorList>
            <person name="Allam M."/>
        </authorList>
    </citation>
    <scope>NUCLEOTIDE SEQUENCE [LARGE SCALE GENOMIC DNA]</scope>
    <source>
        <strain evidence="15 16">DSM 9356</strain>
    </source>
</reference>
<feature type="binding site" evidence="11">
    <location>
        <position position="30"/>
    </location>
    <ligand>
        <name>CTP</name>
        <dbReference type="ChEBI" id="CHEBI:37563"/>
    </ligand>
</feature>
<feature type="binding site" evidence="11">
    <location>
        <position position="42"/>
    </location>
    <ligand>
        <name>Mg(2+)</name>
        <dbReference type="ChEBI" id="CHEBI:18420"/>
    </ligand>
</feature>
<feature type="domain" description="tRNA nucleotidyltransferase/poly(A) polymerase RNA and SrmB- binding" evidence="13">
    <location>
        <begin position="170"/>
        <end position="228"/>
    </location>
</feature>
<dbReference type="InterPro" id="IPR043519">
    <property type="entry name" value="NT_sf"/>
</dbReference>
<evidence type="ECO:0000256" key="8">
    <source>
        <dbReference type="ARBA" id="ARBA00022840"/>
    </source>
</evidence>
<dbReference type="CDD" id="cd05398">
    <property type="entry name" value="NT_ClassII-CCAase"/>
    <property type="match status" value="1"/>
</dbReference>
<dbReference type="GO" id="GO:0005524">
    <property type="term" value="F:ATP binding"/>
    <property type="evidence" value="ECO:0007669"/>
    <property type="project" value="UniProtKB-UniRule"/>
</dbReference>
<dbReference type="GO" id="GO:0000049">
    <property type="term" value="F:tRNA binding"/>
    <property type="evidence" value="ECO:0007669"/>
    <property type="project" value="UniProtKB-UniRule"/>
</dbReference>
<evidence type="ECO:0000256" key="9">
    <source>
        <dbReference type="ARBA" id="ARBA00022842"/>
    </source>
</evidence>
<dbReference type="InterPro" id="IPR050264">
    <property type="entry name" value="Bact_CCA-adding_enz_type3_sf"/>
</dbReference>
<evidence type="ECO:0000256" key="2">
    <source>
        <dbReference type="ARBA" id="ARBA00022679"/>
    </source>
</evidence>
<dbReference type="Proteomes" id="UP000189761">
    <property type="component" value="Unassembled WGS sequence"/>
</dbReference>